<protein>
    <submittedName>
        <fullName evidence="2">DUF2277 domain-containing protein</fullName>
    </submittedName>
</protein>
<evidence type="ECO:0000256" key="1">
    <source>
        <dbReference type="SAM" id="MobiDB-lite"/>
    </source>
</evidence>
<gene>
    <name evidence="2" type="ORF">P4R38_03935</name>
</gene>
<feature type="compositionally biased region" description="Basic and acidic residues" evidence="1">
    <location>
        <begin position="69"/>
        <end position="85"/>
    </location>
</feature>
<dbReference type="Pfam" id="PF10041">
    <property type="entry name" value="DUF2277"/>
    <property type="match status" value="1"/>
</dbReference>
<reference evidence="2 3" key="1">
    <citation type="submission" date="2023-03" db="EMBL/GenBank/DDBJ databases">
        <title>YIM 133296 draft genome.</title>
        <authorList>
            <person name="Xiong L."/>
        </authorList>
    </citation>
    <scope>NUCLEOTIDE SEQUENCE [LARGE SCALE GENOMIC DNA]</scope>
    <source>
        <strain evidence="2 3">YIM 133296</strain>
    </source>
</reference>
<evidence type="ECO:0000313" key="2">
    <source>
        <dbReference type="EMBL" id="MDF8263396.1"/>
    </source>
</evidence>
<organism evidence="2 3">
    <name type="scientific">Luteipulveratus flavus</name>
    <dbReference type="NCBI Taxonomy" id="3031728"/>
    <lineage>
        <taxon>Bacteria</taxon>
        <taxon>Bacillati</taxon>
        <taxon>Actinomycetota</taxon>
        <taxon>Actinomycetes</taxon>
        <taxon>Micrococcales</taxon>
        <taxon>Dermacoccaceae</taxon>
        <taxon>Luteipulveratus</taxon>
    </lineage>
</organism>
<keyword evidence="3" id="KW-1185">Reference proteome</keyword>
<evidence type="ECO:0000313" key="3">
    <source>
        <dbReference type="Proteomes" id="UP001528912"/>
    </source>
</evidence>
<sequence>MCRNIRPLNNFAPPATDDEVHDAALQYVRKISGATKPSQANQEAFDRAVAAVTAATRELVDSLVSAAPPKDREVEAAKRRARSAERYQNAG</sequence>
<dbReference type="InterPro" id="IPR018735">
    <property type="entry name" value="DUF2277"/>
</dbReference>
<accession>A0ABT6C7Y1</accession>
<comment type="caution">
    <text evidence="2">The sequence shown here is derived from an EMBL/GenBank/DDBJ whole genome shotgun (WGS) entry which is preliminary data.</text>
</comment>
<feature type="region of interest" description="Disordered" evidence="1">
    <location>
        <begin position="69"/>
        <end position="91"/>
    </location>
</feature>
<dbReference type="RefSeq" id="WP_275240367.1">
    <property type="nucleotide sequence ID" value="NZ_JARFJC010000048.1"/>
</dbReference>
<proteinExistence type="predicted"/>
<dbReference type="Proteomes" id="UP001528912">
    <property type="component" value="Unassembled WGS sequence"/>
</dbReference>
<dbReference type="EMBL" id="JAROAV010000010">
    <property type="protein sequence ID" value="MDF8263396.1"/>
    <property type="molecule type" value="Genomic_DNA"/>
</dbReference>
<name>A0ABT6C7Y1_9MICO</name>